<dbReference type="FunFam" id="3.40.47.10:FF:000004">
    <property type="entry name" value="3-oxoacyl-[acyl-carrier-protein] synthase 3"/>
    <property type="match status" value="1"/>
</dbReference>
<reference evidence="17 18" key="1">
    <citation type="submission" date="2014-07" db="EMBL/GenBank/DDBJ databases">
        <authorList>
            <person name="McCorrison J."/>
            <person name="Sanka R."/>
            <person name="Torralba M."/>
            <person name="Gillis M."/>
            <person name="Haft D.H."/>
            <person name="Methe B."/>
            <person name="Sutton G."/>
            <person name="Nelson K.E."/>
        </authorList>
    </citation>
    <scope>NUCLEOTIDE SEQUENCE [LARGE SCALE GENOMIC DNA]</scope>
    <source>
        <strain evidence="17 18">DNF00314</strain>
    </source>
</reference>
<dbReference type="SUPFAM" id="SSF53901">
    <property type="entry name" value="Thiolase-like"/>
    <property type="match status" value="1"/>
</dbReference>
<feature type="active site" evidence="14">
    <location>
        <position position="257"/>
    </location>
</feature>
<evidence type="ECO:0000256" key="14">
    <source>
        <dbReference type="HAMAP-Rule" id="MF_01815"/>
    </source>
</evidence>
<dbReference type="Gene3D" id="3.40.47.10">
    <property type="match status" value="1"/>
</dbReference>
<feature type="active site" evidence="14">
    <location>
        <position position="117"/>
    </location>
</feature>
<evidence type="ECO:0000256" key="4">
    <source>
        <dbReference type="ARBA" id="ARBA00022679"/>
    </source>
</evidence>
<dbReference type="GO" id="GO:0006633">
    <property type="term" value="P:fatty acid biosynthetic process"/>
    <property type="evidence" value="ECO:0007669"/>
    <property type="project" value="UniProtKB-UniRule"/>
</dbReference>
<dbReference type="HAMAP" id="MF_01815">
    <property type="entry name" value="FabH"/>
    <property type="match status" value="1"/>
</dbReference>
<evidence type="ECO:0000256" key="7">
    <source>
        <dbReference type="ARBA" id="ARBA00023160"/>
    </source>
</evidence>
<comment type="similarity">
    <text evidence="2 14">Belongs to the thiolase-like superfamily. FabH family.</text>
</comment>
<dbReference type="EMBL" id="JRNT01000009">
    <property type="protein sequence ID" value="KGF47452.1"/>
    <property type="molecule type" value="Genomic_DNA"/>
</dbReference>
<dbReference type="CDD" id="cd00830">
    <property type="entry name" value="KAS_III"/>
    <property type="match status" value="1"/>
</dbReference>
<comment type="pathway">
    <text evidence="1 14">Lipid metabolism; fatty acid biosynthesis.</text>
</comment>
<comment type="catalytic activity">
    <reaction evidence="11">
        <text>(2S)-2-methylbutanoyl-CoA + malonyl-[ACP] + H(+) = (4S)-4-methyl-3-oxohexanoyl-[ACP] + CO2 + CoA</text>
        <dbReference type="Rhea" id="RHEA:42276"/>
        <dbReference type="Rhea" id="RHEA-COMP:9623"/>
        <dbReference type="Rhea" id="RHEA-COMP:17148"/>
        <dbReference type="ChEBI" id="CHEBI:15378"/>
        <dbReference type="ChEBI" id="CHEBI:16526"/>
        <dbReference type="ChEBI" id="CHEBI:57287"/>
        <dbReference type="ChEBI" id="CHEBI:78449"/>
        <dbReference type="ChEBI" id="CHEBI:88166"/>
        <dbReference type="ChEBI" id="CHEBI:167462"/>
        <dbReference type="EC" id="2.3.1.300"/>
    </reaction>
    <physiologicalReaction direction="left-to-right" evidence="11">
        <dbReference type="Rhea" id="RHEA:42277"/>
    </physiologicalReaction>
</comment>
<dbReference type="UniPathway" id="UPA00094"/>
<comment type="caution">
    <text evidence="17">The sequence shown here is derived from an EMBL/GenBank/DDBJ whole genome shotgun (WGS) entry which is preliminary data.</text>
</comment>
<sequence length="331" mass="35093">MNMLSKSIGIIGTGHFVPDNVVTNFDLEKMVDTTDEWIRTRTGIEERRIAPEGMNTSDMATEAAKRALERAHMTADDLDMIIVATLTSDMSIPSCACLVQANLGATKAAAYDLHAACSGFVYGLITAASYINTGVCKNVLIIGAEILSRVVNWKDRSTCVLFGDGAGAAVVSAVDEGYGIKGVDFGADGAGGMALCIPSSGTKLMPNDQRIEEGLTFIHMEGPEVYKFAVKTMGKTVLTSLDKAGMALEELDYFIPHQANKRIIDSAAHKLKLPADKVFVNLPKYGNTSGASVGIALDEAVRSGLIKTGDNVALAGFGAGLTWASLVMKWC</sequence>
<feature type="domain" description="Beta-ketoacyl-[acyl-carrier-protein] synthase III C-terminal" evidence="15">
    <location>
        <begin position="241"/>
        <end position="330"/>
    </location>
</feature>
<dbReference type="InterPro" id="IPR013747">
    <property type="entry name" value="ACP_syn_III_C"/>
</dbReference>
<dbReference type="eggNOG" id="COG0332">
    <property type="taxonomic scope" value="Bacteria"/>
</dbReference>
<evidence type="ECO:0000256" key="3">
    <source>
        <dbReference type="ARBA" id="ARBA00022516"/>
    </source>
</evidence>
<evidence type="ECO:0000256" key="6">
    <source>
        <dbReference type="ARBA" id="ARBA00023098"/>
    </source>
</evidence>
<keyword evidence="18" id="KW-1185">Reference proteome</keyword>
<dbReference type="RefSeq" id="WP_038152407.1">
    <property type="nucleotide sequence ID" value="NZ_JRNT01000009.1"/>
</dbReference>
<evidence type="ECO:0000313" key="17">
    <source>
        <dbReference type="EMBL" id="KGF47452.1"/>
    </source>
</evidence>
<feature type="region of interest" description="ACP-binding" evidence="14">
    <location>
        <begin position="258"/>
        <end position="262"/>
    </location>
</feature>
<evidence type="ECO:0000256" key="12">
    <source>
        <dbReference type="ARBA" id="ARBA00052467"/>
    </source>
</evidence>
<name>A0A096BXI8_9FIRM</name>
<dbReference type="PANTHER" id="PTHR43091">
    <property type="entry name" value="3-OXOACYL-[ACYL-CARRIER-PROTEIN] SYNTHASE"/>
    <property type="match status" value="1"/>
</dbReference>
<protein>
    <recommendedName>
        <fullName evidence="14">Beta-ketoacyl-[acyl-carrier-protein] synthase III</fullName>
        <shortName evidence="14">Beta-ketoacyl-ACP synthase III</shortName>
        <shortName evidence="14">KAS III</shortName>
        <ecNumber evidence="14">2.3.1.180</ecNumber>
    </recommendedName>
    <alternativeName>
        <fullName evidence="14">3-oxoacyl-[acyl-carrier-protein] synthase 3</fullName>
    </alternativeName>
    <alternativeName>
        <fullName evidence="14">3-oxoacyl-[acyl-carrier-protein] synthase III</fullName>
    </alternativeName>
</protein>
<comment type="subcellular location">
    <subcellularLocation>
        <location evidence="14">Cytoplasm</location>
    </subcellularLocation>
</comment>
<dbReference type="InterPro" id="IPR016039">
    <property type="entry name" value="Thiolase-like"/>
</dbReference>
<dbReference type="Pfam" id="PF08541">
    <property type="entry name" value="ACP_syn_III_C"/>
    <property type="match status" value="1"/>
</dbReference>
<evidence type="ECO:0000313" key="18">
    <source>
        <dbReference type="Proteomes" id="UP000029628"/>
    </source>
</evidence>
<evidence type="ECO:0000256" key="5">
    <source>
        <dbReference type="ARBA" id="ARBA00022832"/>
    </source>
</evidence>
<dbReference type="InterPro" id="IPR013751">
    <property type="entry name" value="ACP_syn_III_N"/>
</dbReference>
<dbReference type="NCBIfam" id="NF006829">
    <property type="entry name" value="PRK09352.1"/>
    <property type="match status" value="1"/>
</dbReference>
<dbReference type="GO" id="GO:0033818">
    <property type="term" value="F:beta-ketoacyl-acyl-carrier-protein synthase III activity"/>
    <property type="evidence" value="ECO:0007669"/>
    <property type="project" value="UniProtKB-UniRule"/>
</dbReference>
<keyword evidence="3 14" id="KW-0444">Lipid biosynthesis</keyword>
<dbReference type="GO" id="GO:0005737">
    <property type="term" value="C:cytoplasm"/>
    <property type="evidence" value="ECO:0007669"/>
    <property type="project" value="UniProtKB-SubCell"/>
</dbReference>
<evidence type="ECO:0000256" key="2">
    <source>
        <dbReference type="ARBA" id="ARBA00008642"/>
    </source>
</evidence>
<dbReference type="NCBIfam" id="TIGR00747">
    <property type="entry name" value="fabH"/>
    <property type="match status" value="1"/>
</dbReference>
<gene>
    <name evidence="14" type="primary">fabH</name>
    <name evidence="17" type="ORF">HMPREF0872_04620</name>
</gene>
<evidence type="ECO:0000259" key="15">
    <source>
        <dbReference type="Pfam" id="PF08541"/>
    </source>
</evidence>
<keyword evidence="6 14" id="KW-0443">Lipid metabolism</keyword>
<dbReference type="PANTHER" id="PTHR43091:SF1">
    <property type="entry name" value="BETA-KETOACYL-[ACYL-CARRIER-PROTEIN] SYNTHASE III, CHLOROPLASTIC"/>
    <property type="match status" value="1"/>
</dbReference>
<dbReference type="GO" id="GO:0004315">
    <property type="term" value="F:3-oxoacyl-[acyl-carrier-protein] synthase activity"/>
    <property type="evidence" value="ECO:0007669"/>
    <property type="project" value="InterPro"/>
</dbReference>
<evidence type="ECO:0000256" key="10">
    <source>
        <dbReference type="ARBA" id="ARBA00051096"/>
    </source>
</evidence>
<comment type="function">
    <text evidence="14">Catalyzes the condensation reaction of fatty acid synthesis by the addition to an acyl acceptor of two carbons from malonyl-ACP. Catalyzes the first condensation reaction which initiates fatty acid synthesis and may therefore play a role in governing the total rate of fatty acid production. Possesses both acetoacetyl-ACP synthase and acetyl transacylase activities. Its substrate specificity determines the biosynthesis of branched-chain and/or straight-chain of fatty acids.</text>
</comment>
<dbReference type="InterPro" id="IPR004655">
    <property type="entry name" value="FabH"/>
</dbReference>
<feature type="active site" evidence="14">
    <location>
        <position position="287"/>
    </location>
</feature>
<comment type="domain">
    <text evidence="14">The last Arg residue of the ACP-binding site is essential for the weak association between ACP/AcpP and FabH.</text>
</comment>
<evidence type="ECO:0000256" key="8">
    <source>
        <dbReference type="ARBA" id="ARBA00023268"/>
    </source>
</evidence>
<dbReference type="EC" id="2.3.1.180" evidence="14"/>
<comment type="subunit">
    <text evidence="14">Homodimer.</text>
</comment>
<organism evidence="17 18">
    <name type="scientific">Veillonella montpellierensis DNF00314</name>
    <dbReference type="NCBI Taxonomy" id="1401067"/>
    <lineage>
        <taxon>Bacteria</taxon>
        <taxon>Bacillati</taxon>
        <taxon>Bacillota</taxon>
        <taxon>Negativicutes</taxon>
        <taxon>Veillonellales</taxon>
        <taxon>Veillonellaceae</taxon>
        <taxon>Veillonella</taxon>
    </lineage>
</organism>
<dbReference type="Pfam" id="PF08545">
    <property type="entry name" value="ACP_syn_III"/>
    <property type="match status" value="1"/>
</dbReference>
<keyword evidence="9 14" id="KW-0012">Acyltransferase</keyword>
<keyword evidence="8 14" id="KW-0511">Multifunctional enzyme</keyword>
<evidence type="ECO:0000256" key="9">
    <source>
        <dbReference type="ARBA" id="ARBA00023315"/>
    </source>
</evidence>
<evidence type="ECO:0000256" key="13">
    <source>
        <dbReference type="ARBA" id="ARBA00052985"/>
    </source>
</evidence>
<evidence type="ECO:0000259" key="16">
    <source>
        <dbReference type="Pfam" id="PF08545"/>
    </source>
</evidence>
<comment type="catalytic activity">
    <reaction evidence="12">
        <text>2-methylpropanoyl-CoA + malonyl-[ACP] + H(+) = 4-methyl-3-oxopentanoyl-[ACP] + CO2 + CoA</text>
        <dbReference type="Rhea" id="RHEA:42268"/>
        <dbReference type="Rhea" id="RHEA-COMP:9623"/>
        <dbReference type="Rhea" id="RHEA-COMP:9940"/>
        <dbReference type="ChEBI" id="CHEBI:15378"/>
        <dbReference type="ChEBI" id="CHEBI:16526"/>
        <dbReference type="ChEBI" id="CHEBI:57287"/>
        <dbReference type="ChEBI" id="CHEBI:57338"/>
        <dbReference type="ChEBI" id="CHEBI:78449"/>
        <dbReference type="ChEBI" id="CHEBI:78820"/>
        <dbReference type="EC" id="2.3.1.300"/>
    </reaction>
    <physiologicalReaction direction="left-to-right" evidence="12">
        <dbReference type="Rhea" id="RHEA:42269"/>
    </physiologicalReaction>
</comment>
<dbReference type="Proteomes" id="UP000029628">
    <property type="component" value="Unassembled WGS sequence"/>
</dbReference>
<evidence type="ECO:0000256" key="1">
    <source>
        <dbReference type="ARBA" id="ARBA00005194"/>
    </source>
</evidence>
<comment type="catalytic activity">
    <reaction evidence="13">
        <text>3-methylbutanoyl-CoA + malonyl-[ACP] + H(+) = 5-methyl-3-oxohexanoyl-[ACP] + CO2 + CoA</text>
        <dbReference type="Rhea" id="RHEA:42272"/>
        <dbReference type="Rhea" id="RHEA-COMP:9623"/>
        <dbReference type="Rhea" id="RHEA-COMP:9941"/>
        <dbReference type="ChEBI" id="CHEBI:15378"/>
        <dbReference type="ChEBI" id="CHEBI:16526"/>
        <dbReference type="ChEBI" id="CHEBI:57287"/>
        <dbReference type="ChEBI" id="CHEBI:57345"/>
        <dbReference type="ChEBI" id="CHEBI:78449"/>
        <dbReference type="ChEBI" id="CHEBI:78822"/>
        <dbReference type="EC" id="2.3.1.300"/>
    </reaction>
    <physiologicalReaction direction="left-to-right" evidence="13">
        <dbReference type="Rhea" id="RHEA:42273"/>
    </physiologicalReaction>
</comment>
<keyword evidence="7 14" id="KW-0275">Fatty acid biosynthesis</keyword>
<evidence type="ECO:0000256" key="11">
    <source>
        <dbReference type="ARBA" id="ARBA00052407"/>
    </source>
</evidence>
<accession>A0A096BXI8</accession>
<keyword evidence="14" id="KW-0963">Cytoplasm</keyword>
<dbReference type="AlphaFoldDB" id="A0A096BXI8"/>
<proteinExistence type="inferred from homology"/>
<keyword evidence="4 14" id="KW-0808">Transferase</keyword>
<comment type="catalytic activity">
    <reaction evidence="10">
        <text>malonyl-[ACP] + acetyl-CoA + H(+) = 3-oxobutanoyl-[ACP] + CO2 + CoA</text>
        <dbReference type="Rhea" id="RHEA:12080"/>
        <dbReference type="Rhea" id="RHEA-COMP:9623"/>
        <dbReference type="Rhea" id="RHEA-COMP:9625"/>
        <dbReference type="ChEBI" id="CHEBI:15378"/>
        <dbReference type="ChEBI" id="CHEBI:16526"/>
        <dbReference type="ChEBI" id="CHEBI:57287"/>
        <dbReference type="ChEBI" id="CHEBI:57288"/>
        <dbReference type="ChEBI" id="CHEBI:78449"/>
        <dbReference type="ChEBI" id="CHEBI:78450"/>
        <dbReference type="EC" id="2.3.1.180"/>
    </reaction>
    <physiologicalReaction direction="left-to-right" evidence="10">
        <dbReference type="Rhea" id="RHEA:12081"/>
    </physiologicalReaction>
</comment>
<feature type="domain" description="Beta-ketoacyl-[acyl-carrier-protein] synthase III N-terminal" evidence="16">
    <location>
        <begin position="111"/>
        <end position="189"/>
    </location>
</feature>
<keyword evidence="5 14" id="KW-0276">Fatty acid metabolism</keyword>